<sequence length="133" mass="15269">MRQANPVFLRWDSTNPVALQRNWIGGCIRGQSHRPGLPCGDSWSHLRREQNQPKPRRFLRLPVLSLHMRNLLDCSRGRVMLRFKFCQECLSLPSLVLLVACRTAHGNHHDQVTFDDTEPLHACFSAMLGVQTI</sequence>
<dbReference type="EMBL" id="KZ084108">
    <property type="protein sequence ID" value="OSD01966.1"/>
    <property type="molecule type" value="Genomic_DNA"/>
</dbReference>
<name>A0A1Y2ILF4_TRAC3</name>
<reference evidence="1 2" key="1">
    <citation type="journal article" date="2015" name="Biotechnol. Biofuels">
        <title>Enhanced degradation of softwood versus hardwood by the white-rot fungus Pycnoporus coccineus.</title>
        <authorList>
            <person name="Couturier M."/>
            <person name="Navarro D."/>
            <person name="Chevret D."/>
            <person name="Henrissat B."/>
            <person name="Piumi F."/>
            <person name="Ruiz-Duenas F.J."/>
            <person name="Martinez A.T."/>
            <person name="Grigoriev I.V."/>
            <person name="Riley R."/>
            <person name="Lipzen A."/>
            <person name="Berrin J.G."/>
            <person name="Master E.R."/>
            <person name="Rosso M.N."/>
        </authorList>
    </citation>
    <scope>NUCLEOTIDE SEQUENCE [LARGE SCALE GENOMIC DNA]</scope>
    <source>
        <strain evidence="1 2">BRFM310</strain>
    </source>
</reference>
<accession>A0A1Y2ILF4</accession>
<keyword evidence="2" id="KW-1185">Reference proteome</keyword>
<evidence type="ECO:0000313" key="1">
    <source>
        <dbReference type="EMBL" id="OSD01966.1"/>
    </source>
</evidence>
<protein>
    <submittedName>
        <fullName evidence="1">Uncharacterized protein</fullName>
    </submittedName>
</protein>
<proteinExistence type="predicted"/>
<gene>
    <name evidence="1" type="ORF">PYCCODRAFT_460225</name>
</gene>
<evidence type="ECO:0000313" key="2">
    <source>
        <dbReference type="Proteomes" id="UP000193067"/>
    </source>
</evidence>
<dbReference type="Proteomes" id="UP000193067">
    <property type="component" value="Unassembled WGS sequence"/>
</dbReference>
<organism evidence="1 2">
    <name type="scientific">Trametes coccinea (strain BRFM310)</name>
    <name type="common">Pycnoporus coccineus</name>
    <dbReference type="NCBI Taxonomy" id="1353009"/>
    <lineage>
        <taxon>Eukaryota</taxon>
        <taxon>Fungi</taxon>
        <taxon>Dikarya</taxon>
        <taxon>Basidiomycota</taxon>
        <taxon>Agaricomycotina</taxon>
        <taxon>Agaricomycetes</taxon>
        <taxon>Polyporales</taxon>
        <taxon>Polyporaceae</taxon>
        <taxon>Trametes</taxon>
    </lineage>
</organism>
<dbReference type="AlphaFoldDB" id="A0A1Y2ILF4"/>